<feature type="compositionally biased region" description="Basic and acidic residues" evidence="10">
    <location>
        <begin position="176"/>
        <end position="187"/>
    </location>
</feature>
<evidence type="ECO:0000256" key="1">
    <source>
        <dbReference type="ARBA" id="ARBA00004123"/>
    </source>
</evidence>
<dbReference type="Pfam" id="PF02100">
    <property type="entry name" value="ODC_AZ"/>
    <property type="match status" value="1"/>
</dbReference>
<name>A0A9Q0X9H3_9SAUR</name>
<dbReference type="GO" id="GO:0005737">
    <property type="term" value="C:cytoplasm"/>
    <property type="evidence" value="ECO:0007669"/>
    <property type="project" value="UniProtKB-SubCell"/>
</dbReference>
<proteinExistence type="inferred from homology"/>
<sequence length="187" mass="21116">MTPFGRSVPELEGGSPARRRAQEENYAGLKEVYKAGKLSVFASDRQPPDRPVQLDFHFARGSQGTSHWHGLLLGHALFLDMPRHVLDLNSRDSLMATLEYVEEKTEADRVLVNFHRSRPDRGDLLRAFGFLGFDLVRPDDPTLPPWDDAIFMAYSMDRGPCVEENQGSPRGSPPNRQDEAQRLDSLL</sequence>
<dbReference type="GO" id="GO:0005634">
    <property type="term" value="C:nucleus"/>
    <property type="evidence" value="ECO:0007669"/>
    <property type="project" value="UniProtKB-SubCell"/>
</dbReference>
<keyword evidence="5" id="KW-0597">Phosphoprotein</keyword>
<evidence type="ECO:0000256" key="2">
    <source>
        <dbReference type="ARBA" id="ARBA00004496"/>
    </source>
</evidence>
<dbReference type="FunFam" id="3.40.630.60:FF:000002">
    <property type="entry name" value="Ornithine decarboxylase antizyme 3"/>
    <property type="match status" value="1"/>
</dbReference>
<dbReference type="InterPro" id="IPR038581">
    <property type="entry name" value="ODC_AZ_sf"/>
</dbReference>
<dbReference type="Proteomes" id="UP001142489">
    <property type="component" value="Unassembled WGS sequence"/>
</dbReference>
<keyword evidence="12" id="KW-1185">Reference proteome</keyword>
<feature type="region of interest" description="Disordered" evidence="10">
    <location>
        <begin position="1"/>
        <end position="20"/>
    </location>
</feature>
<organism evidence="11 12">
    <name type="scientific">Phrynocephalus forsythii</name>
    <dbReference type="NCBI Taxonomy" id="171643"/>
    <lineage>
        <taxon>Eukaryota</taxon>
        <taxon>Metazoa</taxon>
        <taxon>Chordata</taxon>
        <taxon>Craniata</taxon>
        <taxon>Vertebrata</taxon>
        <taxon>Euteleostomi</taxon>
        <taxon>Lepidosauria</taxon>
        <taxon>Squamata</taxon>
        <taxon>Bifurcata</taxon>
        <taxon>Unidentata</taxon>
        <taxon>Episquamata</taxon>
        <taxon>Toxicofera</taxon>
        <taxon>Iguania</taxon>
        <taxon>Acrodonta</taxon>
        <taxon>Agamidae</taxon>
        <taxon>Agaminae</taxon>
        <taxon>Phrynocephalus</taxon>
    </lineage>
</organism>
<protein>
    <recommendedName>
        <fullName evidence="9">Ornithine decarboxylase antizyme 3</fullName>
    </recommendedName>
</protein>
<dbReference type="InterPro" id="IPR016181">
    <property type="entry name" value="Acyl_CoA_acyltransferase"/>
</dbReference>
<dbReference type="OrthoDB" id="5959761at2759"/>
<dbReference type="SUPFAM" id="SSF55729">
    <property type="entry name" value="Acyl-CoA N-acyltransferases (Nat)"/>
    <property type="match status" value="1"/>
</dbReference>
<dbReference type="EMBL" id="JAPFRF010000019">
    <property type="protein sequence ID" value="KAJ7307253.1"/>
    <property type="molecule type" value="Genomic_DNA"/>
</dbReference>
<dbReference type="PANTHER" id="PTHR10279">
    <property type="entry name" value="ORNITHINE DECARBOXYLASE ANTIZYME"/>
    <property type="match status" value="1"/>
</dbReference>
<dbReference type="InterPro" id="IPR002993">
    <property type="entry name" value="ODC_AZ"/>
</dbReference>
<evidence type="ECO:0000256" key="4">
    <source>
        <dbReference type="ARBA" id="ARBA00022490"/>
    </source>
</evidence>
<keyword evidence="7" id="KW-0539">Nucleus</keyword>
<dbReference type="PROSITE" id="PS01337">
    <property type="entry name" value="ODC_AZ"/>
    <property type="match status" value="1"/>
</dbReference>
<evidence type="ECO:0000313" key="11">
    <source>
        <dbReference type="EMBL" id="KAJ7307253.1"/>
    </source>
</evidence>
<reference evidence="11" key="1">
    <citation type="journal article" date="2023" name="DNA Res.">
        <title>Chromosome-level genome assembly of Phrynocephalus forsythii using third-generation DNA sequencing and Hi-C analysis.</title>
        <authorList>
            <person name="Qi Y."/>
            <person name="Zhao W."/>
            <person name="Zhao Y."/>
            <person name="Niu C."/>
            <person name="Cao S."/>
            <person name="Zhang Y."/>
        </authorList>
    </citation>
    <scope>NUCLEOTIDE SEQUENCE</scope>
    <source>
        <tissue evidence="11">Muscle</tissue>
    </source>
</reference>
<dbReference type="AlphaFoldDB" id="A0A9Q0X9H3"/>
<accession>A0A9Q0X9H3</accession>
<evidence type="ECO:0000313" key="12">
    <source>
        <dbReference type="Proteomes" id="UP001142489"/>
    </source>
</evidence>
<comment type="similarity">
    <text evidence="3">Belongs to the ODC antizyme family.</text>
</comment>
<dbReference type="PANTHER" id="PTHR10279:SF9">
    <property type="entry name" value="ORNITHINE DECARBOXYLASE ANTIZYME 3"/>
    <property type="match status" value="1"/>
</dbReference>
<feature type="region of interest" description="Disordered" evidence="10">
    <location>
        <begin position="161"/>
        <end position="187"/>
    </location>
</feature>
<keyword evidence="6" id="KW-0688">Ribosomal frameshifting</keyword>
<comment type="function">
    <text evidence="8">Ornithine decarboxylase (ODC) antizyme protein that negatively regulates ODC activity and intracellular polyamine biosynthesis and uptake in response to increased intracellular polyamine levels. Binds to ODC monomers, inhibiting the assembly of the functional ODC homodimers. Does not target the ODC monomers for degradation, which allows a protein synthesis-independent restoration of ODC activity. Stabilizes AZIN2 by interfering with its ubiquitination. Involved in the translocation of AZNI2 from ER-Golgi intermediate compartment (ERGIC) to the cytosol. Probably plays a key role in spermatogenesis by regulating the intracellular concentration of polyamines in haploid germ cells.</text>
</comment>
<dbReference type="GO" id="GO:0045732">
    <property type="term" value="P:positive regulation of protein catabolic process"/>
    <property type="evidence" value="ECO:0007669"/>
    <property type="project" value="TreeGrafter"/>
</dbReference>
<evidence type="ECO:0000256" key="7">
    <source>
        <dbReference type="ARBA" id="ARBA00023242"/>
    </source>
</evidence>
<keyword evidence="4" id="KW-0963">Cytoplasm</keyword>
<evidence type="ECO:0000256" key="6">
    <source>
        <dbReference type="ARBA" id="ARBA00022758"/>
    </source>
</evidence>
<dbReference type="GO" id="GO:0075523">
    <property type="term" value="P:viral translational frameshifting"/>
    <property type="evidence" value="ECO:0007669"/>
    <property type="project" value="UniProtKB-KW"/>
</dbReference>
<evidence type="ECO:0000256" key="3">
    <source>
        <dbReference type="ARBA" id="ARBA00008796"/>
    </source>
</evidence>
<evidence type="ECO:0000256" key="5">
    <source>
        <dbReference type="ARBA" id="ARBA00022553"/>
    </source>
</evidence>
<comment type="caution">
    <text evidence="11">The sequence shown here is derived from an EMBL/GenBank/DDBJ whole genome shotgun (WGS) entry which is preliminary data.</text>
</comment>
<evidence type="ECO:0000256" key="8">
    <source>
        <dbReference type="ARBA" id="ARBA00053466"/>
    </source>
</evidence>
<gene>
    <name evidence="11" type="ORF">JRQ81_009250</name>
</gene>
<evidence type="ECO:0000256" key="10">
    <source>
        <dbReference type="SAM" id="MobiDB-lite"/>
    </source>
</evidence>
<dbReference type="Gene3D" id="3.40.630.60">
    <property type="match status" value="1"/>
</dbReference>
<evidence type="ECO:0000256" key="9">
    <source>
        <dbReference type="ARBA" id="ARBA00071308"/>
    </source>
</evidence>
<comment type="subcellular location">
    <subcellularLocation>
        <location evidence="2">Cytoplasm</location>
    </subcellularLocation>
    <subcellularLocation>
        <location evidence="1">Nucleus</location>
    </subcellularLocation>
</comment>
<dbReference type="GO" id="GO:0008073">
    <property type="term" value="F:ornithine decarboxylase inhibitor activity"/>
    <property type="evidence" value="ECO:0007669"/>
    <property type="project" value="InterPro"/>
</dbReference>